<proteinExistence type="predicted"/>
<gene>
    <name evidence="1" type="ORF">S01H1_03455</name>
</gene>
<accession>X0S9F3</accession>
<reference evidence="1" key="1">
    <citation type="journal article" date="2014" name="Front. Microbiol.">
        <title>High frequency of phylogenetically diverse reductive dehalogenase-homologous genes in deep subseafloor sedimentary metagenomes.</title>
        <authorList>
            <person name="Kawai M."/>
            <person name="Futagami T."/>
            <person name="Toyoda A."/>
            <person name="Takaki Y."/>
            <person name="Nishi S."/>
            <person name="Hori S."/>
            <person name="Arai W."/>
            <person name="Tsubouchi T."/>
            <person name="Morono Y."/>
            <person name="Uchiyama I."/>
            <person name="Ito T."/>
            <person name="Fujiyama A."/>
            <person name="Inagaki F."/>
            <person name="Takami H."/>
        </authorList>
    </citation>
    <scope>NUCLEOTIDE SEQUENCE</scope>
    <source>
        <strain evidence="1">Expedition CK06-06</strain>
    </source>
</reference>
<dbReference type="AlphaFoldDB" id="X0S9F3"/>
<organism evidence="1">
    <name type="scientific">marine sediment metagenome</name>
    <dbReference type="NCBI Taxonomy" id="412755"/>
    <lineage>
        <taxon>unclassified sequences</taxon>
        <taxon>metagenomes</taxon>
        <taxon>ecological metagenomes</taxon>
    </lineage>
</organism>
<evidence type="ECO:0000313" key="1">
    <source>
        <dbReference type="EMBL" id="GAF77678.1"/>
    </source>
</evidence>
<dbReference type="EMBL" id="BARS01001881">
    <property type="protein sequence ID" value="GAF77678.1"/>
    <property type="molecule type" value="Genomic_DNA"/>
</dbReference>
<comment type="caution">
    <text evidence="1">The sequence shown here is derived from an EMBL/GenBank/DDBJ whole genome shotgun (WGS) entry which is preliminary data.</text>
</comment>
<sequence length="61" mass="7376">MKMKDKELKKERLSIIKSKKLNTLEVWLIVNEWYTNGMYSDILQNERGHDLEEICGDYIDR</sequence>
<name>X0S9F3_9ZZZZ</name>
<protein>
    <submittedName>
        <fullName evidence="1">Uncharacterized protein</fullName>
    </submittedName>
</protein>